<gene>
    <name evidence="1" type="ORF">ACOLOM_LOCUS6582</name>
</gene>
<protein>
    <submittedName>
        <fullName evidence="1">14777_t:CDS:1</fullName>
    </submittedName>
</protein>
<organism evidence="1 2">
    <name type="scientific">Acaulospora colombiana</name>
    <dbReference type="NCBI Taxonomy" id="27376"/>
    <lineage>
        <taxon>Eukaryota</taxon>
        <taxon>Fungi</taxon>
        <taxon>Fungi incertae sedis</taxon>
        <taxon>Mucoromycota</taxon>
        <taxon>Glomeromycotina</taxon>
        <taxon>Glomeromycetes</taxon>
        <taxon>Diversisporales</taxon>
        <taxon>Acaulosporaceae</taxon>
        <taxon>Acaulospora</taxon>
    </lineage>
</organism>
<dbReference type="Proteomes" id="UP000789525">
    <property type="component" value="Unassembled WGS sequence"/>
</dbReference>
<dbReference type="EMBL" id="CAJVPT010013705">
    <property type="protein sequence ID" value="CAG8598225.1"/>
    <property type="molecule type" value="Genomic_DNA"/>
</dbReference>
<evidence type="ECO:0000313" key="2">
    <source>
        <dbReference type="Proteomes" id="UP000789525"/>
    </source>
</evidence>
<sequence length="55" mass="6332">ITPPSTQEFKDTFPIYFDDFIEGSVIVYHNNQTLDQADITSSNNNRLNLHPKYTA</sequence>
<feature type="non-terminal residue" evidence="1">
    <location>
        <position position="1"/>
    </location>
</feature>
<evidence type="ECO:0000313" key="1">
    <source>
        <dbReference type="EMBL" id="CAG8598225.1"/>
    </source>
</evidence>
<reference evidence="1" key="1">
    <citation type="submission" date="2021-06" db="EMBL/GenBank/DDBJ databases">
        <authorList>
            <person name="Kallberg Y."/>
            <person name="Tangrot J."/>
            <person name="Rosling A."/>
        </authorList>
    </citation>
    <scope>NUCLEOTIDE SEQUENCE</scope>
    <source>
        <strain evidence="1">CL356</strain>
    </source>
</reference>
<proteinExistence type="predicted"/>
<name>A0ACA9MLT4_9GLOM</name>
<keyword evidence="2" id="KW-1185">Reference proteome</keyword>
<comment type="caution">
    <text evidence="1">The sequence shown here is derived from an EMBL/GenBank/DDBJ whole genome shotgun (WGS) entry which is preliminary data.</text>
</comment>
<accession>A0ACA9MLT4</accession>